<keyword evidence="4" id="KW-0805">Transcription regulation</keyword>
<dbReference type="PANTHER" id="PTHR31313">
    <property type="entry name" value="TY1 ENHANCER ACTIVATOR"/>
    <property type="match status" value="1"/>
</dbReference>
<dbReference type="GO" id="GO:0005634">
    <property type="term" value="C:nucleus"/>
    <property type="evidence" value="ECO:0007669"/>
    <property type="project" value="UniProtKB-SubCell"/>
</dbReference>
<name>W3WRJ0_PESFW</name>
<dbReference type="PANTHER" id="PTHR31313:SF81">
    <property type="entry name" value="TY1 ENHANCER ACTIVATOR"/>
    <property type="match status" value="1"/>
</dbReference>
<feature type="compositionally biased region" description="Acidic residues" evidence="8">
    <location>
        <begin position="99"/>
        <end position="113"/>
    </location>
</feature>
<feature type="region of interest" description="Disordered" evidence="8">
    <location>
        <begin position="85"/>
        <end position="113"/>
    </location>
</feature>
<dbReference type="HOGENOM" id="CLU_007003_7_1_1"/>
<evidence type="ECO:0000313" key="10">
    <source>
        <dbReference type="EMBL" id="ETS75441.1"/>
    </source>
</evidence>
<dbReference type="CDD" id="cd00067">
    <property type="entry name" value="GAL4"/>
    <property type="match status" value="1"/>
</dbReference>
<dbReference type="Pfam" id="PF00172">
    <property type="entry name" value="Zn_clus"/>
    <property type="match status" value="1"/>
</dbReference>
<evidence type="ECO:0000313" key="11">
    <source>
        <dbReference type="Proteomes" id="UP000030651"/>
    </source>
</evidence>
<reference evidence="11" key="1">
    <citation type="journal article" date="2015" name="BMC Genomics">
        <title>Genomic and transcriptomic analysis of the endophytic fungus Pestalotiopsis fici reveals its lifestyle and high potential for synthesis of natural products.</title>
        <authorList>
            <person name="Wang X."/>
            <person name="Zhang X."/>
            <person name="Liu L."/>
            <person name="Xiang M."/>
            <person name="Wang W."/>
            <person name="Sun X."/>
            <person name="Che Y."/>
            <person name="Guo L."/>
            <person name="Liu G."/>
            <person name="Guo L."/>
            <person name="Wang C."/>
            <person name="Yin W.B."/>
            <person name="Stadler M."/>
            <person name="Zhang X."/>
            <person name="Liu X."/>
        </authorList>
    </citation>
    <scope>NUCLEOTIDE SEQUENCE [LARGE SCALE GENOMIC DNA]</scope>
    <source>
        <strain evidence="11">W106-1 / CGMCC3.15140</strain>
    </source>
</reference>
<sequence>MTDLSSSPPNYDAKKRQRVSIACLPCRAKRMRCDGQQPVCGSCVKRGIDCEYQHGENKRRPPSKKYVESLQARISQLEAQLVALGSSGPLGPDIKDPHEDDPDNGSVDEEPDPLSELTGLVGRLNVIDDGQLHYFGSQSSYNLLKGPLHSATPQATPLRMQTQGISAAAQLGLLVTISAELQDHLLELYWRWQNPWNYIVHKGAFLASLRGENDGRYCSPLLLSSIFAIAARYSDRPELCSVPGDLSTAGSAFCEQAKVLLLYESEAPSVATVQAACLLALRIMSDGKEALGWLYCGNATRMAHNLGLHLDCAAWISSGQISEHEAEVRKVTWWGCFVVDKLFSLGLGRPSSIQKSGITCPKPSVNKDEEYAPNRKSSTRDVEDIVSKADVELRTSYATLPSYLRLSSSQKTPTLPHIYLFHIQYHAHLILLHRPLVQSDRPQRSKSSKTNMGNGNITEQIDESADDRHMATCRDSAAEIAKLLRLYKIHYTLRQVPIAAVHLCFSAAVIHLIDARPSSAHRAQAIRHLGTCVDALQDLKRPWCTWAERSLRAVQLLAREWYHCDDFSDLQKSSHLEQRDHLAAAEGEILIAPDELGANTVRCDPGHDGVDLLVPYGVNMAPTSSNEQVSNEMGDSADQLAFLFEFSAPEQETDVLIREWLSDSGYGLSGNAVDIQ</sequence>
<dbReference type="GO" id="GO:0006351">
    <property type="term" value="P:DNA-templated transcription"/>
    <property type="evidence" value="ECO:0007669"/>
    <property type="project" value="InterPro"/>
</dbReference>
<dbReference type="GO" id="GO:0000981">
    <property type="term" value="F:DNA-binding transcription factor activity, RNA polymerase II-specific"/>
    <property type="evidence" value="ECO:0007669"/>
    <property type="project" value="InterPro"/>
</dbReference>
<dbReference type="InterPro" id="IPR001138">
    <property type="entry name" value="Zn2Cys6_DnaBD"/>
</dbReference>
<dbReference type="KEGG" id="pfy:PFICI_12385"/>
<dbReference type="PROSITE" id="PS00463">
    <property type="entry name" value="ZN2_CY6_FUNGAL_1"/>
    <property type="match status" value="1"/>
</dbReference>
<proteinExistence type="predicted"/>
<evidence type="ECO:0000256" key="1">
    <source>
        <dbReference type="ARBA" id="ARBA00004123"/>
    </source>
</evidence>
<evidence type="ECO:0000256" key="5">
    <source>
        <dbReference type="ARBA" id="ARBA00023125"/>
    </source>
</evidence>
<dbReference type="SUPFAM" id="SSF57701">
    <property type="entry name" value="Zn2/Cys6 DNA-binding domain"/>
    <property type="match status" value="1"/>
</dbReference>
<protein>
    <recommendedName>
        <fullName evidence="9">Zn(2)-C6 fungal-type domain-containing protein</fullName>
    </recommendedName>
</protein>
<dbReference type="SMART" id="SM00906">
    <property type="entry name" value="Fungal_trans"/>
    <property type="match status" value="1"/>
</dbReference>
<evidence type="ECO:0000256" key="2">
    <source>
        <dbReference type="ARBA" id="ARBA00022723"/>
    </source>
</evidence>
<dbReference type="GO" id="GO:0003677">
    <property type="term" value="F:DNA binding"/>
    <property type="evidence" value="ECO:0007669"/>
    <property type="project" value="UniProtKB-KW"/>
</dbReference>
<evidence type="ECO:0000256" key="7">
    <source>
        <dbReference type="ARBA" id="ARBA00023242"/>
    </source>
</evidence>
<keyword evidence="2" id="KW-0479">Metal-binding</keyword>
<organism evidence="10 11">
    <name type="scientific">Pestalotiopsis fici (strain W106-1 / CGMCC3.15140)</name>
    <dbReference type="NCBI Taxonomy" id="1229662"/>
    <lineage>
        <taxon>Eukaryota</taxon>
        <taxon>Fungi</taxon>
        <taxon>Dikarya</taxon>
        <taxon>Ascomycota</taxon>
        <taxon>Pezizomycotina</taxon>
        <taxon>Sordariomycetes</taxon>
        <taxon>Xylariomycetidae</taxon>
        <taxon>Amphisphaeriales</taxon>
        <taxon>Sporocadaceae</taxon>
        <taxon>Pestalotiopsis</taxon>
    </lineage>
</organism>
<evidence type="ECO:0000256" key="8">
    <source>
        <dbReference type="SAM" id="MobiDB-lite"/>
    </source>
</evidence>
<dbReference type="Gene3D" id="4.10.240.10">
    <property type="entry name" value="Zn(2)-C6 fungal-type DNA-binding domain"/>
    <property type="match status" value="1"/>
</dbReference>
<dbReference type="CDD" id="cd12148">
    <property type="entry name" value="fungal_TF_MHR"/>
    <property type="match status" value="1"/>
</dbReference>
<accession>W3WRJ0</accession>
<dbReference type="InterPro" id="IPR036864">
    <property type="entry name" value="Zn2-C6_fun-type_DNA-bd_sf"/>
</dbReference>
<evidence type="ECO:0000256" key="6">
    <source>
        <dbReference type="ARBA" id="ARBA00023163"/>
    </source>
</evidence>
<dbReference type="OMA" id="RKVTWWG"/>
<dbReference type="InParanoid" id="W3WRJ0"/>
<dbReference type="InterPro" id="IPR007219">
    <property type="entry name" value="XnlR_reg_dom"/>
</dbReference>
<dbReference type="GO" id="GO:0008270">
    <property type="term" value="F:zinc ion binding"/>
    <property type="evidence" value="ECO:0007669"/>
    <property type="project" value="InterPro"/>
</dbReference>
<dbReference type="AlphaFoldDB" id="W3WRJ0"/>
<feature type="region of interest" description="Disordered" evidence="8">
    <location>
        <begin position="440"/>
        <end position="465"/>
    </location>
</feature>
<dbReference type="OrthoDB" id="2154091at2759"/>
<evidence type="ECO:0000256" key="3">
    <source>
        <dbReference type="ARBA" id="ARBA00022833"/>
    </source>
</evidence>
<dbReference type="RefSeq" id="XP_007839157.1">
    <property type="nucleotide sequence ID" value="XM_007840966.1"/>
</dbReference>
<dbReference type="eggNOG" id="ENOG502SHDE">
    <property type="taxonomic scope" value="Eukaryota"/>
</dbReference>
<dbReference type="SMART" id="SM00066">
    <property type="entry name" value="GAL4"/>
    <property type="match status" value="1"/>
</dbReference>
<dbReference type="Pfam" id="PF04082">
    <property type="entry name" value="Fungal_trans"/>
    <property type="match status" value="1"/>
</dbReference>
<dbReference type="Proteomes" id="UP000030651">
    <property type="component" value="Unassembled WGS sequence"/>
</dbReference>
<feature type="compositionally biased region" description="Polar residues" evidence="8">
    <location>
        <begin position="448"/>
        <end position="459"/>
    </location>
</feature>
<evidence type="ECO:0000259" key="9">
    <source>
        <dbReference type="PROSITE" id="PS50048"/>
    </source>
</evidence>
<dbReference type="InterPro" id="IPR051615">
    <property type="entry name" value="Transcr_Regulatory_Elem"/>
</dbReference>
<keyword evidence="5" id="KW-0238">DNA-binding</keyword>
<gene>
    <name evidence="10" type="ORF">PFICI_12385</name>
</gene>
<comment type="subcellular location">
    <subcellularLocation>
        <location evidence="1">Nucleus</location>
    </subcellularLocation>
</comment>
<dbReference type="PROSITE" id="PS50048">
    <property type="entry name" value="ZN2_CY6_FUNGAL_2"/>
    <property type="match status" value="1"/>
</dbReference>
<evidence type="ECO:0000256" key="4">
    <source>
        <dbReference type="ARBA" id="ARBA00023015"/>
    </source>
</evidence>
<feature type="domain" description="Zn(2)-C6 fungal-type" evidence="9">
    <location>
        <begin position="22"/>
        <end position="52"/>
    </location>
</feature>
<keyword evidence="7" id="KW-0539">Nucleus</keyword>
<keyword evidence="11" id="KW-1185">Reference proteome</keyword>
<keyword evidence="6" id="KW-0804">Transcription</keyword>
<dbReference type="GeneID" id="19277398"/>
<keyword evidence="3" id="KW-0862">Zinc</keyword>
<dbReference type="EMBL" id="KI912118">
    <property type="protein sequence ID" value="ETS75441.1"/>
    <property type="molecule type" value="Genomic_DNA"/>
</dbReference>